<dbReference type="STRING" id="1173022.Cri9333_0818"/>
<dbReference type="HOGENOM" id="CLU_115813_2_0_3"/>
<accession>K9VX38</accession>
<evidence type="ECO:0000313" key="1">
    <source>
        <dbReference type="EMBL" id="AFZ11735.1"/>
    </source>
</evidence>
<protein>
    <recommendedName>
        <fullName evidence="3">Peptidase domain protein</fullName>
    </recommendedName>
</protein>
<dbReference type="Proteomes" id="UP000010472">
    <property type="component" value="Chromosome"/>
</dbReference>
<dbReference type="KEGG" id="cep:Cri9333_0818"/>
<organism evidence="1 2">
    <name type="scientific">Crinalium epipsammum PCC 9333</name>
    <dbReference type="NCBI Taxonomy" id="1173022"/>
    <lineage>
        <taxon>Bacteria</taxon>
        <taxon>Bacillati</taxon>
        <taxon>Cyanobacteriota</taxon>
        <taxon>Cyanophyceae</taxon>
        <taxon>Gomontiellales</taxon>
        <taxon>Gomontiellaceae</taxon>
        <taxon>Crinalium</taxon>
    </lineage>
</organism>
<reference evidence="1 2" key="1">
    <citation type="submission" date="2012-06" db="EMBL/GenBank/DDBJ databases">
        <title>Finished chromosome of genome of Crinalium epipsammum PCC 9333.</title>
        <authorList>
            <consortium name="US DOE Joint Genome Institute"/>
            <person name="Gugger M."/>
            <person name="Coursin T."/>
            <person name="Rippka R."/>
            <person name="Tandeau De Marsac N."/>
            <person name="Huntemann M."/>
            <person name="Wei C.-L."/>
            <person name="Han J."/>
            <person name="Detter J.C."/>
            <person name="Han C."/>
            <person name="Tapia R."/>
            <person name="Davenport K."/>
            <person name="Daligault H."/>
            <person name="Erkkila T."/>
            <person name="Gu W."/>
            <person name="Munk A.C.C."/>
            <person name="Teshima H."/>
            <person name="Xu Y."/>
            <person name="Chain P."/>
            <person name="Chen A."/>
            <person name="Krypides N."/>
            <person name="Mavromatis K."/>
            <person name="Markowitz V."/>
            <person name="Szeto E."/>
            <person name="Ivanova N."/>
            <person name="Mikhailova N."/>
            <person name="Ovchinnikova G."/>
            <person name="Pagani I."/>
            <person name="Pati A."/>
            <person name="Goodwin L."/>
            <person name="Peters L."/>
            <person name="Pitluck S."/>
            <person name="Woyke T."/>
            <person name="Kerfeld C."/>
        </authorList>
    </citation>
    <scope>NUCLEOTIDE SEQUENCE [LARGE SCALE GENOMIC DNA]</scope>
    <source>
        <strain evidence="1 2">PCC 9333</strain>
    </source>
</reference>
<proteinExistence type="predicted"/>
<dbReference type="RefSeq" id="WP_015201857.1">
    <property type="nucleotide sequence ID" value="NC_019753.1"/>
</dbReference>
<gene>
    <name evidence="1" type="ORF">Cri9333_0818</name>
</gene>
<keyword evidence="2" id="KW-1185">Reference proteome</keyword>
<dbReference type="OrthoDB" id="581999at2"/>
<evidence type="ECO:0000313" key="2">
    <source>
        <dbReference type="Proteomes" id="UP000010472"/>
    </source>
</evidence>
<dbReference type="AlphaFoldDB" id="K9VX38"/>
<dbReference type="EMBL" id="CP003620">
    <property type="protein sequence ID" value="AFZ11735.1"/>
    <property type="molecule type" value="Genomic_DNA"/>
</dbReference>
<evidence type="ECO:0008006" key="3">
    <source>
        <dbReference type="Google" id="ProtNLM"/>
    </source>
</evidence>
<sequence length="144" mass="15561">MKGQKYWILIPSIIALIFSSTGAALSGSVIALNPGFKEDPMTFSGKSGGTKQTPDCGKVAATPNHQIKMTQDFQYLRFSLQSSGNPTLLIQEPGGKRTCLSADSFSEGNIESPGYWKQGLYSIYVGDRAGKANQYTLSLTQKNN</sequence>
<name>K9VX38_9CYAN</name>
<dbReference type="eggNOG" id="ENOG5031F3D">
    <property type="taxonomic scope" value="Bacteria"/>
</dbReference>